<dbReference type="InterPro" id="IPR029787">
    <property type="entry name" value="Nucleotide_cyclase"/>
</dbReference>
<dbReference type="Gene3D" id="3.30.70.270">
    <property type="match status" value="1"/>
</dbReference>
<dbReference type="InterPro" id="IPR035965">
    <property type="entry name" value="PAS-like_dom_sf"/>
</dbReference>
<dbReference type="SMART" id="SM00052">
    <property type="entry name" value="EAL"/>
    <property type="match status" value="1"/>
</dbReference>
<dbReference type="Pfam" id="PF00990">
    <property type="entry name" value="GGDEF"/>
    <property type="match status" value="1"/>
</dbReference>
<feature type="transmembrane region" description="Helical" evidence="1">
    <location>
        <begin position="174"/>
        <end position="195"/>
    </location>
</feature>
<dbReference type="SUPFAM" id="SSF55073">
    <property type="entry name" value="Nucleotide cyclase"/>
    <property type="match status" value="1"/>
</dbReference>
<dbReference type="Gene3D" id="3.30.450.20">
    <property type="entry name" value="PAS domain"/>
    <property type="match status" value="1"/>
</dbReference>
<organism evidence="5 6">
    <name type="scientific">Sphingobium fontiphilum</name>
    <dbReference type="NCBI Taxonomy" id="944425"/>
    <lineage>
        <taxon>Bacteria</taxon>
        <taxon>Pseudomonadati</taxon>
        <taxon>Pseudomonadota</taxon>
        <taxon>Alphaproteobacteria</taxon>
        <taxon>Sphingomonadales</taxon>
        <taxon>Sphingomonadaceae</taxon>
        <taxon>Sphingobium</taxon>
    </lineage>
</organism>
<dbReference type="SUPFAM" id="SSF141868">
    <property type="entry name" value="EAL domain-like"/>
    <property type="match status" value="1"/>
</dbReference>
<feature type="transmembrane region" description="Helical" evidence="1">
    <location>
        <begin position="48"/>
        <end position="72"/>
    </location>
</feature>
<gene>
    <name evidence="5" type="ORF">GGR44_002678</name>
</gene>
<evidence type="ECO:0000313" key="5">
    <source>
        <dbReference type="EMBL" id="MBB3982998.1"/>
    </source>
</evidence>
<dbReference type="InterPro" id="IPR043128">
    <property type="entry name" value="Rev_trsase/Diguanyl_cyclase"/>
</dbReference>
<keyword evidence="6" id="KW-1185">Reference proteome</keyword>
<dbReference type="InterPro" id="IPR000160">
    <property type="entry name" value="GGDEF_dom"/>
</dbReference>
<feature type="domain" description="GGDEF" evidence="3">
    <location>
        <begin position="385"/>
        <end position="518"/>
    </location>
</feature>
<dbReference type="Gene3D" id="3.20.20.450">
    <property type="entry name" value="EAL domain"/>
    <property type="match status" value="1"/>
</dbReference>
<dbReference type="InterPro" id="IPR052155">
    <property type="entry name" value="Biofilm_reg_signaling"/>
</dbReference>
<dbReference type="GO" id="GO:0003824">
    <property type="term" value="F:catalytic activity"/>
    <property type="evidence" value="ECO:0007669"/>
    <property type="project" value="UniProtKB-ARBA"/>
</dbReference>
<dbReference type="Pfam" id="PF03707">
    <property type="entry name" value="MHYT"/>
    <property type="match status" value="2"/>
</dbReference>
<dbReference type="FunFam" id="3.30.70.270:FF:000001">
    <property type="entry name" value="Diguanylate cyclase domain protein"/>
    <property type="match status" value="1"/>
</dbReference>
<feature type="transmembrane region" description="Helical" evidence="1">
    <location>
        <begin position="113"/>
        <end position="136"/>
    </location>
</feature>
<evidence type="ECO:0000259" key="3">
    <source>
        <dbReference type="PROSITE" id="PS50887"/>
    </source>
</evidence>
<feature type="domain" description="MHYT" evidence="4">
    <location>
        <begin position="12"/>
        <end position="199"/>
    </location>
</feature>
<protein>
    <submittedName>
        <fullName evidence="5">Diguanylate cyclase (GGDEF)-like protein/PAS domain S-box-containing protein</fullName>
    </submittedName>
</protein>
<evidence type="ECO:0000259" key="4">
    <source>
        <dbReference type="PROSITE" id="PS50924"/>
    </source>
</evidence>
<keyword evidence="1" id="KW-0812">Transmembrane</keyword>
<dbReference type="NCBIfam" id="TIGR00254">
    <property type="entry name" value="GGDEF"/>
    <property type="match status" value="1"/>
</dbReference>
<dbReference type="CDD" id="cd01949">
    <property type="entry name" value="GGDEF"/>
    <property type="match status" value="1"/>
</dbReference>
<reference evidence="5 6" key="1">
    <citation type="submission" date="2020-08" db="EMBL/GenBank/DDBJ databases">
        <title>Genomic Encyclopedia of Type Strains, Phase IV (KMG-IV): sequencing the most valuable type-strain genomes for metagenomic binning, comparative biology and taxonomic classification.</title>
        <authorList>
            <person name="Goeker M."/>
        </authorList>
    </citation>
    <scope>NUCLEOTIDE SEQUENCE [LARGE SCALE GENOMIC DNA]</scope>
    <source>
        <strain evidence="5 6">DSM 29348</strain>
    </source>
</reference>
<proteinExistence type="predicted"/>
<evidence type="ECO:0000256" key="1">
    <source>
        <dbReference type="PROSITE-ProRule" id="PRU00244"/>
    </source>
</evidence>
<keyword evidence="1" id="KW-1133">Transmembrane helix</keyword>
<dbReference type="SUPFAM" id="SSF55785">
    <property type="entry name" value="PYP-like sensor domain (PAS domain)"/>
    <property type="match status" value="1"/>
</dbReference>
<dbReference type="PROSITE" id="PS50887">
    <property type="entry name" value="GGDEF"/>
    <property type="match status" value="1"/>
</dbReference>
<sequence>MFNVIECVVNEHDYRLVLVAALICALGSTALFILLRRAGDCVENRRRHWLAVAAIAQGVGIWATHFVAMLAYRGALPLEFDVPLTVTSAVVAILAFWAALHVLGIAPSLWRSIGAALVAAGGIAIMHFVGMMSIIAPVSIHYAWPPILISFVVAAIALAAAFAGFTRLKGNWRIAVPAALTILAIVALHFTAMSATTLKVDPRADVNGVFSPHGWLIPTIAFATFALLGLVLTSSFVDRMLTDLKGLTGATLEGILIVSDGRIVEVNDQLCAMLDMEADALLGARPGDWFVAHDYQPLEGERPGTVEASALRPTTADQVLEIASHQIEYRGRLCQVLAVRDLTERKRAERAIAHMASHDALTDLPNRVHMAEMLGESLRAMGSGGMFAVLALDLDRFKAVNDIFGHAAGDDILKRVATILRNAVGPDDVVARIGGDEFVILQRHVCGDDDVRALASRILDSFAQEMDIARDPMAVGVSIGVAVFPRDGEDAESLRHNADTALYRAKQEGRGIACFFDQQMDEQMRERRALEYDLRQALSRGEFYLAFQPLVSTAFSAVVGYEALLRWSHPDRGDVPPEVFIPIAEDVGVILPIGEWVLREACSIAARWPDYLSIAVNVSAVQFRVGNLASVVDAALRDSGLNPKRLELEMTESVLLRNRSATIAILHDLKARGVNIVMDDFGTGYSSLSNLRSFPFDKIKIDRSFVSSVADDGAARSIIRAIVGLGRSLNMPVVAEGVETDEQRQMVLEEGCRQAQGYLFGMPAPVGAELAAQLRLSGGGSGN</sequence>
<keyword evidence="1" id="KW-0472">Membrane</keyword>
<comment type="caution">
    <text evidence="5">The sequence shown here is derived from an EMBL/GenBank/DDBJ whole genome shotgun (WGS) entry which is preliminary data.</text>
</comment>
<dbReference type="AlphaFoldDB" id="A0A7W6GQ10"/>
<dbReference type="PROSITE" id="PS50924">
    <property type="entry name" value="MHYT"/>
    <property type="match status" value="1"/>
</dbReference>
<dbReference type="InterPro" id="IPR001633">
    <property type="entry name" value="EAL_dom"/>
</dbReference>
<evidence type="ECO:0000259" key="2">
    <source>
        <dbReference type="PROSITE" id="PS50883"/>
    </source>
</evidence>
<feature type="transmembrane region" description="Helical" evidence="1">
    <location>
        <begin position="16"/>
        <end position="36"/>
    </location>
</feature>
<dbReference type="InterPro" id="IPR035919">
    <property type="entry name" value="EAL_sf"/>
</dbReference>
<dbReference type="PANTHER" id="PTHR44757">
    <property type="entry name" value="DIGUANYLATE CYCLASE DGCP"/>
    <property type="match status" value="1"/>
</dbReference>
<dbReference type="PROSITE" id="PS50883">
    <property type="entry name" value="EAL"/>
    <property type="match status" value="1"/>
</dbReference>
<dbReference type="InterPro" id="IPR005330">
    <property type="entry name" value="MHYT_dom"/>
</dbReference>
<dbReference type="CDD" id="cd01948">
    <property type="entry name" value="EAL"/>
    <property type="match status" value="1"/>
</dbReference>
<feature type="transmembrane region" description="Helical" evidence="1">
    <location>
        <begin position="84"/>
        <end position="106"/>
    </location>
</feature>
<feature type="domain" description="EAL" evidence="2">
    <location>
        <begin position="527"/>
        <end position="777"/>
    </location>
</feature>
<feature type="transmembrane region" description="Helical" evidence="1">
    <location>
        <begin position="215"/>
        <end position="237"/>
    </location>
</feature>
<dbReference type="EMBL" id="JACIEB010000006">
    <property type="protein sequence ID" value="MBB3982998.1"/>
    <property type="molecule type" value="Genomic_DNA"/>
</dbReference>
<dbReference type="PANTHER" id="PTHR44757:SF2">
    <property type="entry name" value="BIOFILM ARCHITECTURE MAINTENANCE PROTEIN MBAA"/>
    <property type="match status" value="1"/>
</dbReference>
<name>A0A7W6GQ10_9SPHN</name>
<accession>A0A7W6GQ10</accession>
<dbReference type="GO" id="GO:0016020">
    <property type="term" value="C:membrane"/>
    <property type="evidence" value="ECO:0007669"/>
    <property type="project" value="UniProtKB-UniRule"/>
</dbReference>
<evidence type="ECO:0000313" key="6">
    <source>
        <dbReference type="Proteomes" id="UP000552757"/>
    </source>
</evidence>
<dbReference type="SMART" id="SM00267">
    <property type="entry name" value="GGDEF"/>
    <property type="match status" value="1"/>
</dbReference>
<feature type="transmembrane region" description="Helical" evidence="1">
    <location>
        <begin position="142"/>
        <end position="162"/>
    </location>
</feature>
<dbReference type="Pfam" id="PF00563">
    <property type="entry name" value="EAL"/>
    <property type="match status" value="1"/>
</dbReference>
<dbReference type="Proteomes" id="UP000552757">
    <property type="component" value="Unassembled WGS sequence"/>
</dbReference>